<keyword evidence="2" id="KW-1185">Reference proteome</keyword>
<proteinExistence type="predicted"/>
<name>A0ABR2E3E9_9ROSI</name>
<evidence type="ECO:0008006" key="3">
    <source>
        <dbReference type="Google" id="ProtNLM"/>
    </source>
</evidence>
<comment type="caution">
    <text evidence="1">The sequence shown here is derived from an EMBL/GenBank/DDBJ whole genome shotgun (WGS) entry which is preliminary data.</text>
</comment>
<reference evidence="1 2" key="1">
    <citation type="journal article" date="2024" name="G3 (Bethesda)">
        <title>Genome assembly of Hibiscus sabdariffa L. provides insights into metabolisms of medicinal natural products.</title>
        <authorList>
            <person name="Kim T."/>
        </authorList>
    </citation>
    <scope>NUCLEOTIDE SEQUENCE [LARGE SCALE GENOMIC DNA]</scope>
    <source>
        <strain evidence="1">TK-2024</strain>
        <tissue evidence="1">Old leaves</tissue>
    </source>
</reference>
<dbReference type="EMBL" id="JBBPBM010000020">
    <property type="protein sequence ID" value="KAK8551063.1"/>
    <property type="molecule type" value="Genomic_DNA"/>
</dbReference>
<gene>
    <name evidence="1" type="ORF">V6N12_039732</name>
</gene>
<evidence type="ECO:0000313" key="1">
    <source>
        <dbReference type="EMBL" id="KAK8551063.1"/>
    </source>
</evidence>
<sequence length="93" mass="9960">MFQRGCHVKAAACVGFATGKDAKALCRMLQWHSAACSGSQIRGRCLKTGAKSFGIQDRLLSRIPQACNIKVGFPVSINTKVGFPVSINTNCET</sequence>
<protein>
    <recommendedName>
        <fullName evidence="3">Non-specific lipid-transfer protein</fullName>
    </recommendedName>
</protein>
<organism evidence="1 2">
    <name type="scientific">Hibiscus sabdariffa</name>
    <name type="common">roselle</name>
    <dbReference type="NCBI Taxonomy" id="183260"/>
    <lineage>
        <taxon>Eukaryota</taxon>
        <taxon>Viridiplantae</taxon>
        <taxon>Streptophyta</taxon>
        <taxon>Embryophyta</taxon>
        <taxon>Tracheophyta</taxon>
        <taxon>Spermatophyta</taxon>
        <taxon>Magnoliopsida</taxon>
        <taxon>eudicotyledons</taxon>
        <taxon>Gunneridae</taxon>
        <taxon>Pentapetalae</taxon>
        <taxon>rosids</taxon>
        <taxon>malvids</taxon>
        <taxon>Malvales</taxon>
        <taxon>Malvaceae</taxon>
        <taxon>Malvoideae</taxon>
        <taxon>Hibiscus</taxon>
    </lineage>
</organism>
<evidence type="ECO:0000313" key="2">
    <source>
        <dbReference type="Proteomes" id="UP001472677"/>
    </source>
</evidence>
<dbReference type="Proteomes" id="UP001472677">
    <property type="component" value="Unassembled WGS sequence"/>
</dbReference>
<accession>A0ABR2E3E9</accession>